<reference evidence="2" key="1">
    <citation type="journal article" date="2021" name="Viruses">
        <title>Discovery and Characterization of Actively Replicating DNA and Retro-Transcribing Viruses in Lower Vertebrate Hosts Based on RNA Sequencing.</title>
        <authorList>
            <person name="Chen X.X."/>
            <person name="Wu W.C."/>
            <person name="Shi M."/>
        </authorList>
    </citation>
    <scope>NUCLEOTIDE SEQUENCE</scope>
    <source>
        <strain evidence="2">Cxx6</strain>
    </source>
</reference>
<dbReference type="EMBL" id="MZ244213">
    <property type="protein sequence ID" value="QWY26452.1"/>
    <property type="molecule type" value="Genomic_DNA"/>
</dbReference>
<accession>A0A8F3HSY6</accession>
<keyword evidence="1" id="KW-0472">Membrane</keyword>
<proteinExistence type="predicted"/>
<keyword evidence="1" id="KW-1133">Transmembrane helix</keyword>
<feature type="transmembrane region" description="Helical" evidence="1">
    <location>
        <begin position="120"/>
        <end position="143"/>
    </location>
</feature>
<evidence type="ECO:0000313" key="2">
    <source>
        <dbReference type="EMBL" id="QWY26452.1"/>
    </source>
</evidence>
<feature type="transmembrane region" description="Helical" evidence="1">
    <location>
        <begin position="85"/>
        <end position="108"/>
    </location>
</feature>
<reference evidence="2" key="2">
    <citation type="submission" date="2021-04" db="EMBL/GenBank/DDBJ databases">
        <authorList>
            <person name="Chen X."/>
            <person name="Shi M."/>
            <person name="Wu W."/>
        </authorList>
    </citation>
    <scope>NUCLEOTIDE SEQUENCE</scope>
    <source>
        <strain evidence="2">Cxx6</strain>
    </source>
</reference>
<evidence type="ECO:0000256" key="1">
    <source>
        <dbReference type="SAM" id="Phobius"/>
    </source>
</evidence>
<organism evidence="2">
    <name type="scientific">Ranid herpesvirus 4</name>
    <dbReference type="NCBI Taxonomy" id="2849006"/>
    <lineage>
        <taxon>Viruses</taxon>
        <taxon>Duplodnaviria</taxon>
        <taxon>Heunggongvirae</taxon>
        <taxon>Peploviricota</taxon>
        <taxon>Herviviricetes</taxon>
        <taxon>Herpesvirales</taxon>
    </lineage>
</organism>
<name>A0A8F3HSY6_9VIRU</name>
<keyword evidence="1" id="KW-0812">Transmembrane</keyword>
<feature type="transmembrane region" description="Helical" evidence="1">
    <location>
        <begin position="163"/>
        <end position="184"/>
    </location>
</feature>
<protein>
    <submittedName>
        <fullName evidence="2">Uncharacterized protein</fullName>
    </submittedName>
</protein>
<sequence>MDSFDKQMTLLSDDFLEVRKTKQNFYKKDKQLFKNKLLFWSLLNDKGVLSILAFGSVDPEYLLNEPCELKYYSTAIKEARKWRAISYWIGFVLAIIFYVSALLLYGICFTKGVKTCPVTLCYIGFIISCMAICGSISHLHNFYSLHQSMAQNTALPTSNLVKPISIINLCGYVLFISVMIFYLLNLNHIIHIDQANSTYPNLIESVVQCDYPVITYGCVQISIFIIAICWKLFIQVKSCRVL</sequence>